<dbReference type="RefSeq" id="WP_317834107.1">
    <property type="nucleotide sequence ID" value="NZ_CP136920.1"/>
</dbReference>
<evidence type="ECO:0000256" key="2">
    <source>
        <dbReference type="ARBA" id="ARBA00022679"/>
    </source>
</evidence>
<proteinExistence type="predicted"/>
<dbReference type="InterPro" id="IPR041698">
    <property type="entry name" value="Methyltransf_25"/>
</dbReference>
<reference evidence="4 5" key="1">
    <citation type="submission" date="2023-10" db="EMBL/GenBank/DDBJ databases">
        <title>Rubellicoccus peritrichatus gen. nov., sp. nov., isolated from an algae of coral reef tank.</title>
        <authorList>
            <person name="Luo J."/>
        </authorList>
    </citation>
    <scope>NUCLEOTIDE SEQUENCE [LARGE SCALE GENOMIC DNA]</scope>
    <source>
        <strain evidence="4 5">CR14</strain>
    </source>
</reference>
<dbReference type="EMBL" id="CP136920">
    <property type="protein sequence ID" value="WOO41623.1"/>
    <property type="molecule type" value="Genomic_DNA"/>
</dbReference>
<evidence type="ECO:0000259" key="3">
    <source>
        <dbReference type="Pfam" id="PF13649"/>
    </source>
</evidence>
<dbReference type="InterPro" id="IPR029063">
    <property type="entry name" value="SAM-dependent_MTases_sf"/>
</dbReference>
<keyword evidence="1 4" id="KW-0489">Methyltransferase</keyword>
<evidence type="ECO:0000313" key="4">
    <source>
        <dbReference type="EMBL" id="WOO41623.1"/>
    </source>
</evidence>
<sequence>MSKENVAVGFRNVDKTGNENVYSRCLSTLDSLPYYVAIKRQSYERLKLMPNDNVLDAGCGIGDDVFRMAEKVSDGSVVGMDSSVAMLKEAWADKRSSELPVQFIHGDIKTIPFGEGYFSKCRIDRVLQHVPQPREAIKELVRVLEPGGLLLAYDNDWGSFSVNSDDMELTRIIENLWTGSLTNTWIGRYLTTYFVDAGLRDVIAYPSVSLITDFETADKIYFLRQTVERAVSEKLITEKVGQSWISELAKKTERGCFAASLTAYTVVGRKPQ</sequence>
<keyword evidence="5" id="KW-1185">Reference proteome</keyword>
<dbReference type="SUPFAM" id="SSF53335">
    <property type="entry name" value="S-adenosyl-L-methionine-dependent methyltransferases"/>
    <property type="match status" value="1"/>
</dbReference>
<dbReference type="GO" id="GO:0032259">
    <property type="term" value="P:methylation"/>
    <property type="evidence" value="ECO:0007669"/>
    <property type="project" value="UniProtKB-KW"/>
</dbReference>
<dbReference type="Gene3D" id="3.40.50.150">
    <property type="entry name" value="Vaccinia Virus protein VP39"/>
    <property type="match status" value="1"/>
</dbReference>
<protein>
    <submittedName>
        <fullName evidence="4">Methyltransferase domain-containing protein</fullName>
    </submittedName>
</protein>
<evidence type="ECO:0000256" key="1">
    <source>
        <dbReference type="ARBA" id="ARBA00022603"/>
    </source>
</evidence>
<dbReference type="PANTHER" id="PTHR43861">
    <property type="entry name" value="TRANS-ACONITATE 2-METHYLTRANSFERASE-RELATED"/>
    <property type="match status" value="1"/>
</dbReference>
<organism evidence="4 5">
    <name type="scientific">Rubellicoccus peritrichatus</name>
    <dbReference type="NCBI Taxonomy" id="3080537"/>
    <lineage>
        <taxon>Bacteria</taxon>
        <taxon>Pseudomonadati</taxon>
        <taxon>Verrucomicrobiota</taxon>
        <taxon>Opitutia</taxon>
        <taxon>Puniceicoccales</taxon>
        <taxon>Cerasicoccaceae</taxon>
        <taxon>Rubellicoccus</taxon>
    </lineage>
</organism>
<dbReference type="Proteomes" id="UP001304300">
    <property type="component" value="Chromosome"/>
</dbReference>
<name>A0AAQ3LDL3_9BACT</name>
<keyword evidence="2" id="KW-0808">Transferase</keyword>
<dbReference type="AlphaFoldDB" id="A0AAQ3LDL3"/>
<gene>
    <name evidence="4" type="ORF">RZN69_00885</name>
</gene>
<dbReference type="GO" id="GO:0008168">
    <property type="term" value="F:methyltransferase activity"/>
    <property type="evidence" value="ECO:0007669"/>
    <property type="project" value="UniProtKB-KW"/>
</dbReference>
<dbReference type="Pfam" id="PF13649">
    <property type="entry name" value="Methyltransf_25"/>
    <property type="match status" value="1"/>
</dbReference>
<accession>A0AAQ3LDL3</accession>
<dbReference type="KEGG" id="puo:RZN69_00885"/>
<feature type="domain" description="Methyltransferase" evidence="3">
    <location>
        <begin position="54"/>
        <end position="148"/>
    </location>
</feature>
<dbReference type="CDD" id="cd02440">
    <property type="entry name" value="AdoMet_MTases"/>
    <property type="match status" value="1"/>
</dbReference>
<evidence type="ECO:0000313" key="5">
    <source>
        <dbReference type="Proteomes" id="UP001304300"/>
    </source>
</evidence>
<dbReference type="PANTHER" id="PTHR43861:SF1">
    <property type="entry name" value="TRANS-ACONITATE 2-METHYLTRANSFERASE"/>
    <property type="match status" value="1"/>
</dbReference>